<dbReference type="InterPro" id="IPR022572">
    <property type="entry name" value="DNA_rep/recomb_RecO_N"/>
</dbReference>
<dbReference type="InterPro" id="IPR012340">
    <property type="entry name" value="NA-bd_OB-fold"/>
</dbReference>
<comment type="caution">
    <text evidence="6">The sequence shown here is derived from an EMBL/GenBank/DDBJ whole genome shotgun (WGS) entry which is preliminary data.</text>
</comment>
<reference evidence="7" key="1">
    <citation type="journal article" date="2019" name="Int. J. Syst. Evol. Microbiol.">
        <title>The Global Catalogue of Microorganisms (GCM) 10K type strain sequencing project: providing services to taxonomists for standard genome sequencing and annotation.</title>
        <authorList>
            <consortium name="The Broad Institute Genomics Platform"/>
            <consortium name="The Broad Institute Genome Sequencing Center for Infectious Disease"/>
            <person name="Wu L."/>
            <person name="Ma J."/>
        </authorList>
    </citation>
    <scope>NUCLEOTIDE SEQUENCE [LARGE SCALE GENOMIC DNA]</scope>
    <source>
        <strain evidence="7">CGMCC 1.10832</strain>
    </source>
</reference>
<keyword evidence="2 4" id="KW-0233">DNA recombination</keyword>
<proteinExistence type="inferred from homology"/>
<dbReference type="NCBIfam" id="TIGR00613">
    <property type="entry name" value="reco"/>
    <property type="match status" value="1"/>
</dbReference>
<protein>
    <recommendedName>
        <fullName evidence="4">DNA repair protein RecO</fullName>
    </recommendedName>
    <alternativeName>
        <fullName evidence="4">Recombination protein O</fullName>
    </alternativeName>
</protein>
<evidence type="ECO:0000256" key="2">
    <source>
        <dbReference type="ARBA" id="ARBA00023172"/>
    </source>
</evidence>
<evidence type="ECO:0000256" key="4">
    <source>
        <dbReference type="HAMAP-Rule" id="MF_00201"/>
    </source>
</evidence>
<keyword evidence="7" id="KW-1185">Reference proteome</keyword>
<dbReference type="EMBL" id="BMEC01000018">
    <property type="protein sequence ID" value="GGC53550.1"/>
    <property type="molecule type" value="Genomic_DNA"/>
</dbReference>
<name>A0ABQ1N4H2_9BACT</name>
<keyword evidence="3 4" id="KW-0234">DNA repair</keyword>
<comment type="similarity">
    <text evidence="4">Belongs to the RecO family.</text>
</comment>
<gene>
    <name evidence="4 6" type="primary">recO</name>
    <name evidence="6" type="ORF">GCM10011506_43970</name>
</gene>
<evidence type="ECO:0000259" key="5">
    <source>
        <dbReference type="Pfam" id="PF11967"/>
    </source>
</evidence>
<evidence type="ECO:0000313" key="6">
    <source>
        <dbReference type="EMBL" id="GGC53550.1"/>
    </source>
</evidence>
<comment type="function">
    <text evidence="4">Involved in DNA repair and RecF pathway recombination.</text>
</comment>
<evidence type="ECO:0000256" key="1">
    <source>
        <dbReference type="ARBA" id="ARBA00022763"/>
    </source>
</evidence>
<dbReference type="SUPFAM" id="SSF50249">
    <property type="entry name" value="Nucleic acid-binding proteins"/>
    <property type="match status" value="1"/>
</dbReference>
<dbReference type="Pfam" id="PF11967">
    <property type="entry name" value="RecO_N"/>
    <property type="match status" value="1"/>
</dbReference>
<dbReference type="HAMAP" id="MF_00201">
    <property type="entry name" value="RecO"/>
    <property type="match status" value="1"/>
</dbReference>
<dbReference type="Pfam" id="PF02565">
    <property type="entry name" value="RecO_C"/>
    <property type="match status" value="1"/>
</dbReference>
<evidence type="ECO:0000313" key="7">
    <source>
        <dbReference type="Proteomes" id="UP000636010"/>
    </source>
</evidence>
<sequence length="229" mass="26185">MLHKTRGIVLNYIKYGESSVIVHIYTEQFGIQSYIENGVRKQKAKNKIALFQPLTLLDLVVYKKSTGGINRISEMKCLNPYRSIPYEIVKSTIGIFLAEVLSSILRGEEEENPGMFEFIQHSLLYFDNKKDNYYNFHLQFLNDLSGYLGFAAASAEEVLAELKPYYPSRIDVMVEAKLDELIASNLGTGLKLTGSERRTILQLLIQFYQIHSHSLKDIKSLKVLHEVLS</sequence>
<organism evidence="6 7">
    <name type="scientific">Marivirga lumbricoides</name>
    <dbReference type="NCBI Taxonomy" id="1046115"/>
    <lineage>
        <taxon>Bacteria</taxon>
        <taxon>Pseudomonadati</taxon>
        <taxon>Bacteroidota</taxon>
        <taxon>Cytophagia</taxon>
        <taxon>Cytophagales</taxon>
        <taxon>Marivirgaceae</taxon>
        <taxon>Marivirga</taxon>
    </lineage>
</organism>
<evidence type="ECO:0000256" key="3">
    <source>
        <dbReference type="ARBA" id="ARBA00023204"/>
    </source>
</evidence>
<dbReference type="Gene3D" id="2.40.50.140">
    <property type="entry name" value="Nucleic acid-binding proteins"/>
    <property type="match status" value="1"/>
</dbReference>
<dbReference type="PANTHER" id="PTHR33991">
    <property type="entry name" value="DNA REPAIR PROTEIN RECO"/>
    <property type="match status" value="1"/>
</dbReference>
<keyword evidence="1 4" id="KW-0227">DNA damage</keyword>
<dbReference type="PANTHER" id="PTHR33991:SF1">
    <property type="entry name" value="DNA REPAIR PROTEIN RECO"/>
    <property type="match status" value="1"/>
</dbReference>
<dbReference type="RefSeq" id="WP_188467499.1">
    <property type="nucleotide sequence ID" value="NZ_BAABHU010000018.1"/>
</dbReference>
<dbReference type="Proteomes" id="UP000636010">
    <property type="component" value="Unassembled WGS sequence"/>
</dbReference>
<dbReference type="InterPro" id="IPR003717">
    <property type="entry name" value="RecO"/>
</dbReference>
<accession>A0ABQ1N4H2</accession>
<feature type="domain" description="DNA replication/recombination mediator RecO N-terminal" evidence="5">
    <location>
        <begin position="1"/>
        <end position="81"/>
    </location>
</feature>